<dbReference type="OrthoDB" id="28409at10239"/>
<proteinExistence type="predicted"/>
<name>A0A1S6UA29_9CAUD</name>
<dbReference type="Proteomes" id="UP000221837">
    <property type="component" value="Genome"/>
</dbReference>
<sequence length="55" mass="6807">MKYVIYYDRSTKSWWGYWIDENENQLGEAVFEYQKEDCLILLGEVKENRRNLIQK</sequence>
<reference evidence="1" key="1">
    <citation type="submission" date="2017-02" db="EMBL/GenBank/DDBJ databases">
        <title>Genome sequence of Serratia marcescens phage BF.</title>
        <authorList>
            <person name="Casey E."/>
            <person name="Fitzgerald B."/>
            <person name="Mahony J."/>
            <person name="Lugli G."/>
            <person name="Ventura M."/>
            <person name="van Sinderen D."/>
        </authorList>
    </citation>
    <scope>NUCLEOTIDE SEQUENCE [LARGE SCALE GENOMIC DNA]</scope>
</reference>
<keyword evidence="2" id="KW-1185">Reference proteome</keyword>
<organism evidence="1 2">
    <name type="scientific">Serratia phage BF</name>
    <dbReference type="NCBI Taxonomy" id="1962671"/>
    <lineage>
        <taxon>Viruses</taxon>
        <taxon>Duplodnaviria</taxon>
        <taxon>Heunggongvirae</taxon>
        <taxon>Uroviricota</taxon>
        <taxon>Caudoviricetes</taxon>
        <taxon>Eneladusvirus</taxon>
        <taxon>Eneladusvirus BF</taxon>
    </lineage>
</organism>
<dbReference type="EMBL" id="KY630187">
    <property type="protein sequence ID" value="AQW88537.1"/>
    <property type="molecule type" value="Genomic_DNA"/>
</dbReference>
<protein>
    <submittedName>
        <fullName evidence="1">Uncharacterized protein</fullName>
    </submittedName>
</protein>
<gene>
    <name evidence="1" type="ORF">BF_0012</name>
</gene>
<accession>A0A1S6UA29</accession>
<evidence type="ECO:0000313" key="2">
    <source>
        <dbReference type="Proteomes" id="UP000221837"/>
    </source>
</evidence>
<evidence type="ECO:0000313" key="1">
    <source>
        <dbReference type="EMBL" id="AQW88537.1"/>
    </source>
</evidence>